<evidence type="ECO:0000313" key="3">
    <source>
        <dbReference type="Proteomes" id="UP001432146"/>
    </source>
</evidence>
<name>A0AAW0ZNQ4_9HYME</name>
<dbReference type="AlphaFoldDB" id="A0AAW0ZNQ4"/>
<organism evidence="2 3">
    <name type="scientific">Tetragonisca angustula</name>
    <dbReference type="NCBI Taxonomy" id="166442"/>
    <lineage>
        <taxon>Eukaryota</taxon>
        <taxon>Metazoa</taxon>
        <taxon>Ecdysozoa</taxon>
        <taxon>Arthropoda</taxon>
        <taxon>Hexapoda</taxon>
        <taxon>Insecta</taxon>
        <taxon>Pterygota</taxon>
        <taxon>Neoptera</taxon>
        <taxon>Endopterygota</taxon>
        <taxon>Hymenoptera</taxon>
        <taxon>Apocrita</taxon>
        <taxon>Aculeata</taxon>
        <taxon>Apoidea</taxon>
        <taxon>Anthophila</taxon>
        <taxon>Apidae</taxon>
        <taxon>Tetragonisca</taxon>
    </lineage>
</organism>
<proteinExistence type="predicted"/>
<sequence length="315" mass="35610">MEKVGRYTLDVGLQWHAVRRHASIFLRSLPLDPRRGTTHMFTGTCRSTKPYVISPRLLATFFIHHCCTRDREKQPSRSKNASRNHWNPVAPNRSTMDELDKLKKTSSVLKEILASELTSSTDKRRKTKKKKRIHTRTFTGCNHVRSLLVCQWWSSLPSSAYIHVAADDEEAAASSRSAEGLAPSLLSADALVLRGCLFDDDDEVVPLADHRVFASREYSLFLDDGEGHVLVTSFGGKRDDDDDDDDDDAHVVERMTATTIHTCGNLRDRSPCRYCTIRVGWLCGGGTQQASGFANSRALFAWRRPTNTERGWWRC</sequence>
<reference evidence="2 3" key="1">
    <citation type="submission" date="2024-05" db="EMBL/GenBank/DDBJ databases">
        <title>The nuclear and mitochondrial genome assemblies of Tetragonisca angustula (Apidae: Meliponini), a tiny yet remarkable pollinator in the Neotropics.</title>
        <authorList>
            <person name="Ferrari R."/>
            <person name="Ricardo P.C."/>
            <person name="Dias F.C."/>
            <person name="Araujo N.S."/>
            <person name="Soares D.O."/>
            <person name="Zhou Q.-S."/>
            <person name="Zhu C.-D."/>
            <person name="Coutinho L."/>
            <person name="Airas M.C."/>
            <person name="Batista T.M."/>
        </authorList>
    </citation>
    <scope>NUCLEOTIDE SEQUENCE [LARGE SCALE GENOMIC DNA]</scope>
    <source>
        <strain evidence="2">ASF017062</strain>
        <tissue evidence="2">Abdomen</tissue>
    </source>
</reference>
<accession>A0AAW0ZNQ4</accession>
<gene>
    <name evidence="2" type="ORF">QLX08_007684</name>
</gene>
<evidence type="ECO:0000256" key="1">
    <source>
        <dbReference type="SAM" id="MobiDB-lite"/>
    </source>
</evidence>
<keyword evidence="3" id="KW-1185">Reference proteome</keyword>
<evidence type="ECO:0000313" key="2">
    <source>
        <dbReference type="EMBL" id="KAK9299237.1"/>
    </source>
</evidence>
<comment type="caution">
    <text evidence="2">The sequence shown here is derived from an EMBL/GenBank/DDBJ whole genome shotgun (WGS) entry which is preliminary data.</text>
</comment>
<protein>
    <submittedName>
        <fullName evidence="2">Uncharacterized protein</fullName>
    </submittedName>
</protein>
<feature type="region of interest" description="Disordered" evidence="1">
    <location>
        <begin position="73"/>
        <end position="93"/>
    </location>
</feature>
<dbReference type="EMBL" id="JAWNGG020000153">
    <property type="protein sequence ID" value="KAK9299237.1"/>
    <property type="molecule type" value="Genomic_DNA"/>
</dbReference>
<dbReference type="Proteomes" id="UP001432146">
    <property type="component" value="Unassembled WGS sequence"/>
</dbReference>